<keyword evidence="3" id="KW-1185">Reference proteome</keyword>
<dbReference type="Proteomes" id="UP001152087">
    <property type="component" value="Unassembled WGS sequence"/>
</dbReference>
<name>A0A9W8R4R4_9HYPO</name>
<protein>
    <submittedName>
        <fullName evidence="2">Uncharacterized protein</fullName>
    </submittedName>
</protein>
<accession>A0A9W8R4R4</accession>
<evidence type="ECO:0000313" key="2">
    <source>
        <dbReference type="EMBL" id="KAJ4186831.1"/>
    </source>
</evidence>
<evidence type="ECO:0000256" key="1">
    <source>
        <dbReference type="SAM" id="MobiDB-lite"/>
    </source>
</evidence>
<reference evidence="2" key="1">
    <citation type="submission" date="2022-09" db="EMBL/GenBank/DDBJ databases">
        <title>Fusarium specimens isolated from Avocado Roots.</title>
        <authorList>
            <person name="Stajich J."/>
            <person name="Roper C."/>
            <person name="Heimlech-Rivalta G."/>
        </authorList>
    </citation>
    <scope>NUCLEOTIDE SEQUENCE</scope>
    <source>
        <strain evidence="2">A02</strain>
    </source>
</reference>
<evidence type="ECO:0000313" key="3">
    <source>
        <dbReference type="Proteomes" id="UP001152087"/>
    </source>
</evidence>
<proteinExistence type="predicted"/>
<dbReference type="AlphaFoldDB" id="A0A9W8R4R4"/>
<feature type="region of interest" description="Disordered" evidence="1">
    <location>
        <begin position="1"/>
        <end position="41"/>
    </location>
</feature>
<dbReference type="EMBL" id="JAOQAV010000019">
    <property type="protein sequence ID" value="KAJ4186831.1"/>
    <property type="molecule type" value="Genomic_DNA"/>
</dbReference>
<organism evidence="2 3">
    <name type="scientific">Fusarium falciforme</name>
    <dbReference type="NCBI Taxonomy" id="195108"/>
    <lineage>
        <taxon>Eukaryota</taxon>
        <taxon>Fungi</taxon>
        <taxon>Dikarya</taxon>
        <taxon>Ascomycota</taxon>
        <taxon>Pezizomycotina</taxon>
        <taxon>Sordariomycetes</taxon>
        <taxon>Hypocreomycetidae</taxon>
        <taxon>Hypocreales</taxon>
        <taxon>Nectriaceae</taxon>
        <taxon>Fusarium</taxon>
        <taxon>Fusarium solani species complex</taxon>
    </lineage>
</organism>
<comment type="caution">
    <text evidence="2">The sequence shown here is derived from an EMBL/GenBank/DDBJ whole genome shotgun (WGS) entry which is preliminary data.</text>
</comment>
<feature type="compositionally biased region" description="Basic and acidic residues" evidence="1">
    <location>
        <begin position="12"/>
        <end position="41"/>
    </location>
</feature>
<sequence length="89" mass="10248">MAPPTADAENIATKEKEAKGKETKDLKAKKEKQETEATKWKESRERVKSALAQGEEYFLKQYPEFEGITLQSMPYDVAMWKIYEEDGSN</sequence>
<gene>
    <name evidence="2" type="ORF">NW755_007563</name>
</gene>